<proteinExistence type="predicted"/>
<name>A0AAV0CXS9_9ASTE</name>
<dbReference type="PANTHER" id="PTHR23272:SF184">
    <property type="entry name" value="OS03G0311250 PROTEIN"/>
    <property type="match status" value="1"/>
</dbReference>
<dbReference type="GO" id="GO:0046983">
    <property type="term" value="F:protein dimerization activity"/>
    <property type="evidence" value="ECO:0007669"/>
    <property type="project" value="InterPro"/>
</dbReference>
<organism evidence="2 3">
    <name type="scientific">Cuscuta epithymum</name>
    <dbReference type="NCBI Taxonomy" id="186058"/>
    <lineage>
        <taxon>Eukaryota</taxon>
        <taxon>Viridiplantae</taxon>
        <taxon>Streptophyta</taxon>
        <taxon>Embryophyta</taxon>
        <taxon>Tracheophyta</taxon>
        <taxon>Spermatophyta</taxon>
        <taxon>Magnoliopsida</taxon>
        <taxon>eudicotyledons</taxon>
        <taxon>Gunneridae</taxon>
        <taxon>Pentapetalae</taxon>
        <taxon>asterids</taxon>
        <taxon>lamiids</taxon>
        <taxon>Solanales</taxon>
        <taxon>Convolvulaceae</taxon>
        <taxon>Cuscuteae</taxon>
        <taxon>Cuscuta</taxon>
        <taxon>Cuscuta subgen. Cuscuta</taxon>
    </lineage>
</organism>
<keyword evidence="3" id="KW-1185">Reference proteome</keyword>
<dbReference type="SUPFAM" id="SSF53098">
    <property type="entry name" value="Ribonuclease H-like"/>
    <property type="match status" value="1"/>
</dbReference>
<feature type="non-terminal residue" evidence="2">
    <location>
        <position position="206"/>
    </location>
</feature>
<comment type="caution">
    <text evidence="2">The sequence shown here is derived from an EMBL/GenBank/DDBJ whole genome shotgun (WGS) entry which is preliminary data.</text>
</comment>
<reference evidence="2" key="1">
    <citation type="submission" date="2022-07" db="EMBL/GenBank/DDBJ databases">
        <authorList>
            <person name="Macas J."/>
            <person name="Novak P."/>
            <person name="Neumann P."/>
        </authorList>
    </citation>
    <scope>NUCLEOTIDE SEQUENCE</scope>
</reference>
<feature type="domain" description="HAT C-terminal dimerisation" evidence="1">
    <location>
        <begin position="116"/>
        <end position="197"/>
    </location>
</feature>
<evidence type="ECO:0000313" key="3">
    <source>
        <dbReference type="Proteomes" id="UP001152523"/>
    </source>
</evidence>
<gene>
    <name evidence="2" type="ORF">CEPIT_LOCUS10034</name>
</gene>
<evidence type="ECO:0000313" key="2">
    <source>
        <dbReference type="EMBL" id="CAH9087085.1"/>
    </source>
</evidence>
<dbReference type="Pfam" id="PF05699">
    <property type="entry name" value="Dimer_Tnp_hAT"/>
    <property type="match status" value="1"/>
</dbReference>
<evidence type="ECO:0000259" key="1">
    <source>
        <dbReference type="Pfam" id="PF05699"/>
    </source>
</evidence>
<dbReference type="EMBL" id="CAMAPF010000057">
    <property type="protein sequence ID" value="CAH9087085.1"/>
    <property type="molecule type" value="Genomic_DNA"/>
</dbReference>
<dbReference type="AlphaFoldDB" id="A0AAV0CXS9"/>
<dbReference type="InterPro" id="IPR008906">
    <property type="entry name" value="HATC_C_dom"/>
</dbReference>
<protein>
    <recommendedName>
        <fullName evidence="1">HAT C-terminal dimerisation domain-containing protein</fullName>
    </recommendedName>
</protein>
<accession>A0AAV0CXS9</accession>
<dbReference type="Proteomes" id="UP001152523">
    <property type="component" value="Unassembled WGS sequence"/>
</dbReference>
<dbReference type="PANTHER" id="PTHR23272">
    <property type="entry name" value="BED FINGER-RELATED"/>
    <property type="match status" value="1"/>
</dbReference>
<dbReference type="InterPro" id="IPR012337">
    <property type="entry name" value="RNaseH-like_sf"/>
</dbReference>
<sequence>MCMVGRLLTDKSVRFPFFMDTMADVWRPSRGVYFRELDDQRWKVVDIRLIWITSNAIEETRLGGRNPAKVKNLPGLHLKAEMILKRVTKGEMEMRCPKNNSNKNWPDIITALNEITLYLTYEVDFEENDDFDVLDWWKSKERTFPILARMAKQVLLMPVSTVAVEQEFSSAGNVLTASRSRLSAESLETLICYHDWLKAARRTQEL</sequence>